<sequence>MDNVFEFPAGLYGFPDLKRFVVVDVPGAGDVVKQLVSTEDPNVGFTLVFPFAFFPRYSPDIPEEELVAVGAESAEQVLLYAIASVPEDFRKATANLRAPVLFNPFTRKGRQVILGDDRYGIREPLFQGADRIPAEEGR</sequence>
<dbReference type="Proteomes" id="UP000732377">
    <property type="component" value="Unassembled WGS sequence"/>
</dbReference>
<dbReference type="EMBL" id="PIUK01000069">
    <property type="protein sequence ID" value="MBY6276270.1"/>
    <property type="molecule type" value="Genomic_DNA"/>
</dbReference>
<comment type="subcellular location">
    <subcellularLocation>
        <location evidence="5">Cytoplasm</location>
    </subcellularLocation>
</comment>
<keyword evidence="6" id="KW-0282">Flagellum</keyword>
<accession>A0A953I2C2</accession>
<dbReference type="OMA" id="NIEEKDW"/>
<evidence type="ECO:0000256" key="5">
    <source>
        <dbReference type="HAMAP-Rule" id="MF_01185"/>
    </source>
</evidence>
<keyword evidence="3 5" id="KW-0810">Translation regulation</keyword>
<comment type="function">
    <text evidence="5">Acts as an anti-CsrA protein, binds CsrA and prevents it from repressing translation of its target genes, one of which is flagellin. Binds to flagellin and participates in the assembly of the flagellum.</text>
</comment>
<gene>
    <name evidence="5" type="primary">fliW</name>
    <name evidence="6" type="ORF">CWE10_08615</name>
</gene>
<dbReference type="SMR" id="A0A953I2C2"/>
<keyword evidence="4 5" id="KW-0143">Chaperone</keyword>
<reference evidence="6" key="1">
    <citation type="submission" date="2017-11" db="EMBL/GenBank/DDBJ databases">
        <title>Three new genomes from thermophilic consortium.</title>
        <authorList>
            <person name="Quaggio R."/>
            <person name="Amgarten D."/>
            <person name="Setubal J.C."/>
        </authorList>
    </citation>
    <scope>NUCLEOTIDE SEQUENCE</scope>
    <source>
        <strain evidence="6">ZCTH01-B2</strain>
    </source>
</reference>
<proteinExistence type="inferred from homology"/>
<evidence type="ECO:0000256" key="2">
    <source>
        <dbReference type="ARBA" id="ARBA00022795"/>
    </source>
</evidence>
<dbReference type="AlphaFoldDB" id="A0A953I2C2"/>
<comment type="subunit">
    <text evidence="5">Interacts with translational regulator CsrA and flagellin(s).</text>
</comment>
<dbReference type="GO" id="GO:0044780">
    <property type="term" value="P:bacterial-type flagellum assembly"/>
    <property type="evidence" value="ECO:0007669"/>
    <property type="project" value="UniProtKB-UniRule"/>
</dbReference>
<dbReference type="InterPro" id="IPR003775">
    <property type="entry name" value="Flagellar_assembly_factor_FliW"/>
</dbReference>
<dbReference type="RefSeq" id="WP_011194257.1">
    <property type="nucleotide sequence ID" value="NZ_PIUK01000069.1"/>
</dbReference>
<protein>
    <recommendedName>
        <fullName evidence="5">Flagellar assembly factor FliW</fullName>
    </recommendedName>
</protein>
<organism evidence="6 7">
    <name type="scientific">Symbiobacterium thermophilum</name>
    <dbReference type="NCBI Taxonomy" id="2734"/>
    <lineage>
        <taxon>Bacteria</taxon>
        <taxon>Bacillati</taxon>
        <taxon>Bacillota</taxon>
        <taxon>Clostridia</taxon>
        <taxon>Eubacteriales</taxon>
        <taxon>Symbiobacteriaceae</taxon>
        <taxon>Symbiobacterium</taxon>
    </lineage>
</organism>
<dbReference type="NCBIfam" id="NF009799">
    <property type="entry name" value="PRK13285.2-2"/>
    <property type="match status" value="1"/>
</dbReference>
<dbReference type="Gene3D" id="2.30.290.10">
    <property type="entry name" value="BH3618-like"/>
    <property type="match status" value="1"/>
</dbReference>
<comment type="similarity">
    <text evidence="5">Belongs to the FliW family.</text>
</comment>
<dbReference type="GO" id="GO:0005737">
    <property type="term" value="C:cytoplasm"/>
    <property type="evidence" value="ECO:0007669"/>
    <property type="project" value="UniProtKB-SubCell"/>
</dbReference>
<keyword evidence="2 5" id="KW-1005">Bacterial flagellum biogenesis</keyword>
<dbReference type="Pfam" id="PF02623">
    <property type="entry name" value="FliW"/>
    <property type="match status" value="1"/>
</dbReference>
<keyword evidence="6" id="KW-0969">Cilium</keyword>
<evidence type="ECO:0000256" key="3">
    <source>
        <dbReference type="ARBA" id="ARBA00022845"/>
    </source>
</evidence>
<evidence type="ECO:0000256" key="4">
    <source>
        <dbReference type="ARBA" id="ARBA00023186"/>
    </source>
</evidence>
<keyword evidence="6" id="KW-0966">Cell projection</keyword>
<evidence type="ECO:0000313" key="7">
    <source>
        <dbReference type="Proteomes" id="UP000732377"/>
    </source>
</evidence>
<dbReference type="PANTHER" id="PTHR39190">
    <property type="entry name" value="FLAGELLAR ASSEMBLY FACTOR FLIW"/>
    <property type="match status" value="1"/>
</dbReference>
<evidence type="ECO:0000313" key="6">
    <source>
        <dbReference type="EMBL" id="MBY6276270.1"/>
    </source>
</evidence>
<dbReference type="SUPFAM" id="SSF141457">
    <property type="entry name" value="BH3618-like"/>
    <property type="match status" value="1"/>
</dbReference>
<dbReference type="GO" id="GO:0006417">
    <property type="term" value="P:regulation of translation"/>
    <property type="evidence" value="ECO:0007669"/>
    <property type="project" value="UniProtKB-KW"/>
</dbReference>
<evidence type="ECO:0000256" key="1">
    <source>
        <dbReference type="ARBA" id="ARBA00022490"/>
    </source>
</evidence>
<dbReference type="PANTHER" id="PTHR39190:SF1">
    <property type="entry name" value="FLAGELLAR ASSEMBLY FACTOR FLIW"/>
    <property type="match status" value="1"/>
</dbReference>
<comment type="caution">
    <text evidence="6">The sequence shown here is derived from an EMBL/GenBank/DDBJ whole genome shotgun (WGS) entry which is preliminary data.</text>
</comment>
<keyword evidence="1 5" id="KW-0963">Cytoplasm</keyword>
<dbReference type="HAMAP" id="MF_01185">
    <property type="entry name" value="FliW"/>
    <property type="match status" value="1"/>
</dbReference>
<dbReference type="InterPro" id="IPR024046">
    <property type="entry name" value="Flagellar_assmbl_FliW_dom_sf"/>
</dbReference>
<name>A0A953I2C2_SYMTR</name>